<dbReference type="AlphaFoldDB" id="A0A8J3AFG3"/>
<feature type="transmembrane region" description="Helical" evidence="2">
    <location>
        <begin position="340"/>
        <end position="361"/>
    </location>
</feature>
<evidence type="ECO:0000313" key="4">
    <source>
        <dbReference type="Proteomes" id="UP000619536"/>
    </source>
</evidence>
<feature type="region of interest" description="Disordered" evidence="1">
    <location>
        <begin position="423"/>
        <end position="498"/>
    </location>
</feature>
<dbReference type="RefSeq" id="WP_188354506.1">
    <property type="nucleotide sequence ID" value="NZ_BMDH01000001.1"/>
</dbReference>
<feature type="transmembrane region" description="Helical" evidence="2">
    <location>
        <begin position="73"/>
        <end position="92"/>
    </location>
</feature>
<gene>
    <name evidence="3" type="ORF">GCM10007377_03340</name>
</gene>
<dbReference type="Proteomes" id="UP000619536">
    <property type="component" value="Unassembled WGS sequence"/>
</dbReference>
<feature type="transmembrane region" description="Helical" evidence="2">
    <location>
        <begin position="221"/>
        <end position="243"/>
    </location>
</feature>
<comment type="caution">
    <text evidence="3">The sequence shown here is derived from an EMBL/GenBank/DDBJ whole genome shotgun (WGS) entry which is preliminary data.</text>
</comment>
<feature type="compositionally biased region" description="Polar residues" evidence="1">
    <location>
        <begin position="475"/>
        <end position="491"/>
    </location>
</feature>
<proteinExistence type="predicted"/>
<name>A0A8J3AFG3_9BIFI</name>
<reference evidence="3" key="1">
    <citation type="journal article" date="2014" name="Int. J. Syst. Evol. Microbiol.">
        <title>Complete genome sequence of Corynebacterium casei LMG S-19264T (=DSM 44701T), isolated from a smear-ripened cheese.</title>
        <authorList>
            <consortium name="US DOE Joint Genome Institute (JGI-PGF)"/>
            <person name="Walter F."/>
            <person name="Albersmeier A."/>
            <person name="Kalinowski J."/>
            <person name="Ruckert C."/>
        </authorList>
    </citation>
    <scope>NUCLEOTIDE SEQUENCE</scope>
    <source>
        <strain evidence="3">CCM 8606</strain>
    </source>
</reference>
<keyword evidence="2" id="KW-0812">Transmembrane</keyword>
<feature type="transmembrane region" description="Helical" evidence="2">
    <location>
        <begin position="393"/>
        <end position="412"/>
    </location>
</feature>
<feature type="compositionally biased region" description="Polar residues" evidence="1">
    <location>
        <begin position="450"/>
        <end position="463"/>
    </location>
</feature>
<protein>
    <submittedName>
        <fullName evidence="3">Uncharacterized protein</fullName>
    </submittedName>
</protein>
<dbReference type="InterPro" id="IPR045931">
    <property type="entry name" value="DUF6350"/>
</dbReference>
<evidence type="ECO:0000256" key="2">
    <source>
        <dbReference type="SAM" id="Phobius"/>
    </source>
</evidence>
<feature type="transmembrane region" description="Helical" evidence="2">
    <location>
        <begin position="282"/>
        <end position="304"/>
    </location>
</feature>
<dbReference type="Pfam" id="PF19877">
    <property type="entry name" value="DUF6350"/>
    <property type="match status" value="1"/>
</dbReference>
<feature type="transmembrane region" description="Helical" evidence="2">
    <location>
        <begin position="177"/>
        <end position="200"/>
    </location>
</feature>
<feature type="compositionally biased region" description="Basic and acidic residues" evidence="1">
    <location>
        <begin position="464"/>
        <end position="474"/>
    </location>
</feature>
<feature type="compositionally biased region" description="Low complexity" evidence="1">
    <location>
        <begin position="430"/>
        <end position="440"/>
    </location>
</feature>
<evidence type="ECO:0000256" key="1">
    <source>
        <dbReference type="SAM" id="MobiDB-lite"/>
    </source>
</evidence>
<accession>A0A8J3AFG3</accession>
<keyword evidence="4" id="KW-1185">Reference proteome</keyword>
<keyword evidence="2" id="KW-0472">Membrane</keyword>
<reference evidence="3" key="2">
    <citation type="submission" date="2020-09" db="EMBL/GenBank/DDBJ databases">
        <authorList>
            <person name="Sun Q."/>
            <person name="Sedlacek I."/>
        </authorList>
    </citation>
    <scope>NUCLEOTIDE SEQUENCE</scope>
    <source>
        <strain evidence="3">CCM 8606</strain>
    </source>
</reference>
<organism evidence="3 4">
    <name type="scientific">Galliscardovia ingluviei</name>
    <dbReference type="NCBI Taxonomy" id="1769422"/>
    <lineage>
        <taxon>Bacteria</taxon>
        <taxon>Bacillati</taxon>
        <taxon>Actinomycetota</taxon>
        <taxon>Actinomycetes</taxon>
        <taxon>Bifidobacteriales</taxon>
        <taxon>Bifidobacteriaceae</taxon>
        <taxon>Galliscardovia</taxon>
    </lineage>
</organism>
<feature type="transmembrane region" description="Helical" evidence="2">
    <location>
        <begin position="12"/>
        <end position="36"/>
    </location>
</feature>
<dbReference type="EMBL" id="BMDH01000001">
    <property type="protein sequence ID" value="GGI12914.1"/>
    <property type="molecule type" value="Genomic_DNA"/>
</dbReference>
<feature type="transmembrane region" description="Helical" evidence="2">
    <location>
        <begin position="128"/>
        <end position="149"/>
    </location>
</feature>
<evidence type="ECO:0000313" key="3">
    <source>
        <dbReference type="EMBL" id="GGI12914.1"/>
    </source>
</evidence>
<keyword evidence="2" id="KW-1133">Transmembrane helix</keyword>
<sequence>MRQILKQIGSGLSVALVTILMYGFVVLSFSALLLLVTSMEEGVATLTDQSVGFAASALLYGQGVGIRTSAMSLTLVPWGICLALIALVRAIAARTRQSIIALISAVCAWDALQYWFMQLALFERTDSIGSALAKTSAVMIVGYMLAWMYSDTPLHQWLHNQWTQLPVMLRKMARSSFILANISCSVLALCALITLCVWIYRGQDAVVLVWQQLGMDTGSRVLTSVLYIIWLPNLLMWAASWLAGGGFVLGSLTHFTMWSDTAQHVPAIPLFAIFPQAVEHSAWRIIALLIPAITCFIVLCVMLFSRKYYRIVQPWEEVRLALEQHSFDWRGLLLRLGMPLLMAFGAIINIAVVVTLCALASNGSLGFEQLNNLGVNIAQTTGAIVRPSAVGCFAAWLVSVIALSGQYVWVSIRLRVLSHNKDKSDKYTQDDNSQSSNQQTEQKEQESEQTVSVPRTVSSNIQYEKTENSPHSDENASQESHTSRPARSVTSVPIDPSM</sequence>